<evidence type="ECO:0000256" key="1">
    <source>
        <dbReference type="ARBA" id="ARBA00022603"/>
    </source>
</evidence>
<dbReference type="GO" id="GO:0032259">
    <property type="term" value="P:methylation"/>
    <property type="evidence" value="ECO:0007669"/>
    <property type="project" value="UniProtKB-KW"/>
</dbReference>
<reference evidence="4" key="1">
    <citation type="journal article" date="2020" name="mSystems">
        <title>Genome- and Community-Level Interaction Insights into Carbon Utilization and Element Cycling Functions of Hydrothermarchaeota in Hydrothermal Sediment.</title>
        <authorList>
            <person name="Zhou Z."/>
            <person name="Liu Y."/>
            <person name="Xu W."/>
            <person name="Pan J."/>
            <person name="Luo Z.H."/>
            <person name="Li M."/>
        </authorList>
    </citation>
    <scope>NUCLEOTIDE SEQUENCE [LARGE SCALE GENOMIC DNA]</scope>
    <source>
        <strain evidence="4">HyVt-456</strain>
    </source>
</reference>
<dbReference type="PANTHER" id="PTHR43397">
    <property type="entry name" value="ERGOTHIONEINE BIOSYNTHESIS PROTEIN 1"/>
    <property type="match status" value="1"/>
</dbReference>
<sequence length="314" mass="36430">MEKEAAGIKTMYREVLKGLSMRPKTLPSKYFYDERGSKLFDAICDLKEYYVTRTELSIMERYMDEIVSVIGERAMLIEYGSGSSEKIKRILDAESGIEVYVPIDISREFLFENAAIIAGRYPRLEVLPVCADFSKPFDLPHPEKEIEKRVVYFPGSTIGNFHRQEARDFLRNIARVCGKDSGLIIGVDLKKDERVLHAAYNDARGLTAEFNLNQLQRLNRELGSNFDLNKFAHKALYNREAGRIEMHIVSNDKQRVNINGSVIDFEKNESIWTESSYKYHIEEFQELALQAGFHPQKVWTDERNYFSIHYLKVD</sequence>
<evidence type="ECO:0000259" key="3">
    <source>
        <dbReference type="Pfam" id="PF10017"/>
    </source>
</evidence>
<comment type="caution">
    <text evidence="4">The sequence shown here is derived from an EMBL/GenBank/DDBJ whole genome shotgun (WGS) entry which is preliminary data.</text>
</comment>
<dbReference type="NCBIfam" id="TIGR03438">
    <property type="entry name" value="egtD_ergothio"/>
    <property type="match status" value="1"/>
</dbReference>
<dbReference type="InterPro" id="IPR017804">
    <property type="entry name" value="MeTrfase_EgtD-like"/>
</dbReference>
<dbReference type="GO" id="GO:0052706">
    <property type="term" value="F:L-histidine N(alpha)-methyltransferase activity"/>
    <property type="evidence" value="ECO:0007669"/>
    <property type="project" value="UniProtKB-EC"/>
</dbReference>
<dbReference type="InterPro" id="IPR019257">
    <property type="entry name" value="MeTrfase_dom"/>
</dbReference>
<dbReference type="InterPro" id="IPR051128">
    <property type="entry name" value="EgtD_Methyltrsf_superfamily"/>
</dbReference>
<dbReference type="AlphaFoldDB" id="A0A7V1LNI8"/>
<dbReference type="InterPro" id="IPR035094">
    <property type="entry name" value="EgtD"/>
</dbReference>
<dbReference type="Gene3D" id="3.40.50.150">
    <property type="entry name" value="Vaccinia Virus protein VP39"/>
    <property type="match status" value="1"/>
</dbReference>
<keyword evidence="2 4" id="KW-0808">Transferase</keyword>
<protein>
    <submittedName>
        <fullName evidence="4">L-histidine N(Alpha)-methyltransferase</fullName>
        <ecNumber evidence="4">2.1.1.44</ecNumber>
    </submittedName>
</protein>
<dbReference type="InterPro" id="IPR029063">
    <property type="entry name" value="SAM-dependent_MTases_sf"/>
</dbReference>
<organism evidence="4">
    <name type="scientific">Caldithrix abyssi</name>
    <dbReference type="NCBI Taxonomy" id="187145"/>
    <lineage>
        <taxon>Bacteria</taxon>
        <taxon>Pseudomonadati</taxon>
        <taxon>Calditrichota</taxon>
        <taxon>Calditrichia</taxon>
        <taxon>Calditrichales</taxon>
        <taxon>Calditrichaceae</taxon>
        <taxon>Caldithrix</taxon>
    </lineage>
</organism>
<dbReference type="EMBL" id="DRLD01000309">
    <property type="protein sequence ID" value="HED11225.1"/>
    <property type="molecule type" value="Genomic_DNA"/>
</dbReference>
<dbReference type="PANTHER" id="PTHR43397:SF1">
    <property type="entry name" value="ERGOTHIONEINE BIOSYNTHESIS PROTEIN 1"/>
    <property type="match status" value="1"/>
</dbReference>
<dbReference type="PIRSF" id="PIRSF018005">
    <property type="entry name" value="UCP018005"/>
    <property type="match status" value="1"/>
</dbReference>
<evidence type="ECO:0000313" key="4">
    <source>
        <dbReference type="EMBL" id="HED11225.1"/>
    </source>
</evidence>
<feature type="domain" description="Histidine-specific methyltransferase SAM-dependent" evidence="3">
    <location>
        <begin position="12"/>
        <end position="312"/>
    </location>
</feature>
<accession>A0A7V1LNI8</accession>
<dbReference type="EC" id="2.1.1.44" evidence="4"/>
<proteinExistence type="predicted"/>
<dbReference type="Proteomes" id="UP000886005">
    <property type="component" value="Unassembled WGS sequence"/>
</dbReference>
<name>A0A7V1LNI8_CALAY</name>
<gene>
    <name evidence="4" type="primary">egtD</name>
    <name evidence="4" type="ORF">ENJ10_11100</name>
</gene>
<dbReference type="Pfam" id="PF10017">
    <property type="entry name" value="Methyltransf_33"/>
    <property type="match status" value="1"/>
</dbReference>
<keyword evidence="1 4" id="KW-0489">Methyltransferase</keyword>
<dbReference type="SUPFAM" id="SSF53335">
    <property type="entry name" value="S-adenosyl-L-methionine-dependent methyltransferases"/>
    <property type="match status" value="1"/>
</dbReference>
<evidence type="ECO:0000256" key="2">
    <source>
        <dbReference type="ARBA" id="ARBA00022679"/>
    </source>
</evidence>